<keyword evidence="2" id="KW-0805">Transcription regulation</keyword>
<dbReference type="EMBL" id="CAOF01000061">
    <property type="protein sequence ID" value="CCO45578.1"/>
    <property type="molecule type" value="Genomic_DNA"/>
</dbReference>
<dbReference type="PRINTS" id="PR00039">
    <property type="entry name" value="HTHLYSR"/>
</dbReference>
<keyword evidence="4" id="KW-0804">Transcription</keyword>
<dbReference type="AlphaFoldDB" id="A0AAV2VLM5"/>
<dbReference type="GO" id="GO:0006351">
    <property type="term" value="P:DNA-templated transcription"/>
    <property type="evidence" value="ECO:0007669"/>
    <property type="project" value="TreeGrafter"/>
</dbReference>
<gene>
    <name evidence="6" type="ORF">VIBNISOn1_1530032</name>
</gene>
<evidence type="ECO:0000256" key="1">
    <source>
        <dbReference type="ARBA" id="ARBA00009437"/>
    </source>
</evidence>
<accession>A0AAV2VLM5</accession>
<evidence type="ECO:0000313" key="7">
    <source>
        <dbReference type="Proteomes" id="UP000018211"/>
    </source>
</evidence>
<protein>
    <submittedName>
        <fullName evidence="6">Transcriptional regulator LysR family</fullName>
    </submittedName>
</protein>
<dbReference type="InterPro" id="IPR036390">
    <property type="entry name" value="WH_DNA-bd_sf"/>
</dbReference>
<dbReference type="Pfam" id="PF03466">
    <property type="entry name" value="LysR_substrate"/>
    <property type="match status" value="1"/>
</dbReference>
<dbReference type="CDD" id="cd08422">
    <property type="entry name" value="PBP2_CrgA_like"/>
    <property type="match status" value="1"/>
</dbReference>
<evidence type="ECO:0000256" key="4">
    <source>
        <dbReference type="ARBA" id="ARBA00023163"/>
    </source>
</evidence>
<dbReference type="PANTHER" id="PTHR30537">
    <property type="entry name" value="HTH-TYPE TRANSCRIPTIONAL REGULATOR"/>
    <property type="match status" value="1"/>
</dbReference>
<dbReference type="Pfam" id="PF00126">
    <property type="entry name" value="HTH_1"/>
    <property type="match status" value="1"/>
</dbReference>
<proteinExistence type="inferred from homology"/>
<evidence type="ECO:0000313" key="6">
    <source>
        <dbReference type="EMBL" id="CCO45578.1"/>
    </source>
</evidence>
<dbReference type="InterPro" id="IPR058163">
    <property type="entry name" value="LysR-type_TF_proteobact-type"/>
</dbReference>
<organism evidence="6 7">
    <name type="scientific">Vibrio nigripulchritudo SOn1</name>
    <dbReference type="NCBI Taxonomy" id="1238450"/>
    <lineage>
        <taxon>Bacteria</taxon>
        <taxon>Pseudomonadati</taxon>
        <taxon>Pseudomonadota</taxon>
        <taxon>Gammaproteobacteria</taxon>
        <taxon>Vibrionales</taxon>
        <taxon>Vibrionaceae</taxon>
        <taxon>Vibrio</taxon>
    </lineage>
</organism>
<dbReference type="InterPro" id="IPR005119">
    <property type="entry name" value="LysR_subst-bd"/>
</dbReference>
<evidence type="ECO:0000256" key="2">
    <source>
        <dbReference type="ARBA" id="ARBA00023015"/>
    </source>
</evidence>
<reference evidence="6 7" key="1">
    <citation type="journal article" date="2013" name="ISME J.">
        <title>Comparative genomics of pathogenic lineages of Vibrio nigripulchritudo identifies virulence-associated traits.</title>
        <authorList>
            <person name="Goudenege D."/>
            <person name="Labreuche Y."/>
            <person name="Krin E."/>
            <person name="Ansquer D."/>
            <person name="Mangenot S."/>
            <person name="Calteau A."/>
            <person name="Medigue C."/>
            <person name="Mazel D."/>
            <person name="Polz M.F."/>
            <person name="Le Roux F."/>
        </authorList>
    </citation>
    <scope>NUCLEOTIDE SEQUENCE [LARGE SCALE GENOMIC DNA]</scope>
    <source>
        <strain evidence="6 7">SOn1</strain>
    </source>
</reference>
<name>A0AAV2VLM5_9VIBR</name>
<evidence type="ECO:0000256" key="3">
    <source>
        <dbReference type="ARBA" id="ARBA00023125"/>
    </source>
</evidence>
<dbReference type="PANTHER" id="PTHR30537:SF5">
    <property type="entry name" value="HTH-TYPE TRANSCRIPTIONAL ACTIVATOR TTDR-RELATED"/>
    <property type="match status" value="1"/>
</dbReference>
<dbReference type="Proteomes" id="UP000018211">
    <property type="component" value="Unassembled WGS sequence"/>
</dbReference>
<feature type="domain" description="HTH lysR-type" evidence="5">
    <location>
        <begin position="5"/>
        <end position="62"/>
    </location>
</feature>
<dbReference type="SUPFAM" id="SSF53850">
    <property type="entry name" value="Periplasmic binding protein-like II"/>
    <property type="match status" value="1"/>
</dbReference>
<dbReference type="SUPFAM" id="SSF46785">
    <property type="entry name" value="Winged helix' DNA-binding domain"/>
    <property type="match status" value="1"/>
</dbReference>
<comment type="similarity">
    <text evidence="1">Belongs to the LysR transcriptional regulatory family.</text>
</comment>
<keyword evidence="3" id="KW-0238">DNA-binding</keyword>
<dbReference type="InterPro" id="IPR000847">
    <property type="entry name" value="LysR_HTH_N"/>
</dbReference>
<dbReference type="Gene3D" id="1.10.10.10">
    <property type="entry name" value="Winged helix-like DNA-binding domain superfamily/Winged helix DNA-binding domain"/>
    <property type="match status" value="1"/>
</dbReference>
<dbReference type="GO" id="GO:0003700">
    <property type="term" value="F:DNA-binding transcription factor activity"/>
    <property type="evidence" value="ECO:0007669"/>
    <property type="project" value="InterPro"/>
</dbReference>
<dbReference type="RefSeq" id="WP_022611012.1">
    <property type="nucleotide sequence ID" value="NZ_LK391965.1"/>
</dbReference>
<dbReference type="Gene3D" id="3.40.190.290">
    <property type="match status" value="1"/>
</dbReference>
<evidence type="ECO:0000259" key="5">
    <source>
        <dbReference type="PROSITE" id="PS50931"/>
    </source>
</evidence>
<comment type="caution">
    <text evidence="6">The sequence shown here is derived from an EMBL/GenBank/DDBJ whole genome shotgun (WGS) entry which is preliminary data.</text>
</comment>
<dbReference type="InterPro" id="IPR036388">
    <property type="entry name" value="WH-like_DNA-bd_sf"/>
</dbReference>
<sequence>MNNNISLLDVKAFVAVVTEGSFTKAAEELGSSKAHVSRQLSQLEKALGVQLLIRTTRTLKLTEPGERFYSTSQSALAEIDKAASDAVEMNTSVSGKIRINSLGGAFGEEYLSQAIAEFAATYPDIHIDVSFDSKQVSLMDDPFDLIIRSGELPDSRMVSRHLMDMEIGLFCAPAYLKGAAPIVHPRDLKSHKCLTGTVDKWSLVNISEEVFSLHIEPAVRCANSRVLLNYAVNGMGICRLPSLYTSEYLENEQLVRAIEGWHIPPIPIHLLYTKNRYQPERLRCFIQFLCEWFRKLGK</sequence>
<dbReference type="PROSITE" id="PS50931">
    <property type="entry name" value="HTH_LYSR"/>
    <property type="match status" value="1"/>
</dbReference>
<dbReference type="FunFam" id="1.10.10.10:FF:000001">
    <property type="entry name" value="LysR family transcriptional regulator"/>
    <property type="match status" value="1"/>
</dbReference>
<dbReference type="GO" id="GO:0043565">
    <property type="term" value="F:sequence-specific DNA binding"/>
    <property type="evidence" value="ECO:0007669"/>
    <property type="project" value="TreeGrafter"/>
</dbReference>